<comment type="caution">
    <text evidence="1">The sequence shown here is derived from an EMBL/GenBank/DDBJ whole genome shotgun (WGS) entry which is preliminary data.</text>
</comment>
<keyword evidence="2" id="KW-1185">Reference proteome</keyword>
<proteinExistence type="predicted"/>
<reference evidence="1" key="1">
    <citation type="submission" date="2018-05" db="EMBL/GenBank/DDBJ databases">
        <title>Draft genome of Mucuna pruriens seed.</title>
        <authorList>
            <person name="Nnadi N.E."/>
            <person name="Vos R."/>
            <person name="Hasami M.H."/>
            <person name="Devisetty U.K."/>
            <person name="Aguiy J.C."/>
        </authorList>
    </citation>
    <scope>NUCLEOTIDE SEQUENCE [LARGE SCALE GENOMIC DNA]</scope>
    <source>
        <strain evidence="1">JCA_2017</strain>
    </source>
</reference>
<sequence length="105" mass="11849">MQGLHEPREEAPGVAQILLNGRDQFRPKLSQQSQLVHPVHHDGLVRANAELTQVGDAPDFALDRVELEGEPERAGEIGDEDPNPVIRMERIFLEREARMWNSPGH</sequence>
<accession>A0A371H2H7</accession>
<gene>
    <name evidence="1" type="ORF">CR513_20290</name>
</gene>
<protein>
    <submittedName>
        <fullName evidence="1">Uncharacterized protein</fullName>
    </submittedName>
</protein>
<name>A0A371H2H7_MUCPR</name>
<evidence type="ECO:0000313" key="1">
    <source>
        <dbReference type="EMBL" id="RDX96995.1"/>
    </source>
</evidence>
<organism evidence="1 2">
    <name type="scientific">Mucuna pruriens</name>
    <name type="common">Velvet bean</name>
    <name type="synonym">Dolichos pruriens</name>
    <dbReference type="NCBI Taxonomy" id="157652"/>
    <lineage>
        <taxon>Eukaryota</taxon>
        <taxon>Viridiplantae</taxon>
        <taxon>Streptophyta</taxon>
        <taxon>Embryophyta</taxon>
        <taxon>Tracheophyta</taxon>
        <taxon>Spermatophyta</taxon>
        <taxon>Magnoliopsida</taxon>
        <taxon>eudicotyledons</taxon>
        <taxon>Gunneridae</taxon>
        <taxon>Pentapetalae</taxon>
        <taxon>rosids</taxon>
        <taxon>fabids</taxon>
        <taxon>Fabales</taxon>
        <taxon>Fabaceae</taxon>
        <taxon>Papilionoideae</taxon>
        <taxon>50 kb inversion clade</taxon>
        <taxon>NPAAA clade</taxon>
        <taxon>indigoferoid/millettioid clade</taxon>
        <taxon>Phaseoleae</taxon>
        <taxon>Mucuna</taxon>
    </lineage>
</organism>
<dbReference type="EMBL" id="QJKJ01003758">
    <property type="protein sequence ID" value="RDX96995.1"/>
    <property type="molecule type" value="Genomic_DNA"/>
</dbReference>
<dbReference type="AlphaFoldDB" id="A0A371H2H7"/>
<dbReference type="OrthoDB" id="10282631at2759"/>
<dbReference type="Proteomes" id="UP000257109">
    <property type="component" value="Unassembled WGS sequence"/>
</dbReference>
<feature type="non-terminal residue" evidence="1">
    <location>
        <position position="1"/>
    </location>
</feature>
<evidence type="ECO:0000313" key="2">
    <source>
        <dbReference type="Proteomes" id="UP000257109"/>
    </source>
</evidence>